<name>A0A3P7DNY6_WUCBA</name>
<sequence>MLSDLVSAYVSEKIGNLEKDSFSLVQLEANDWLIRNEGTEREDAFPIAHPNGLISGGNDAASCGDTLEMLNYALADYLRRFGEKPDVNKCSKVIQEIIGPEGVEELVRKSASGKKDYSEDEVSATLKKLQTELTEKEIPWRSVVAKIWHRLLAEYLRMKLEQALDKADQEMFEIYDKYYSEFPRRRPMNEQEREECRCVFQRRNDVAQAYYGKKYSLNKWKRKFYLLWCMLRNLPVVSTTYNNMFEMRGLTPYYNKVGCVKDLKFDICPKNKGLDRNSDYKICLINNIEFCSEYEIGS</sequence>
<dbReference type="Pfam" id="PF10198">
    <property type="entry name" value="Ada3"/>
    <property type="match status" value="1"/>
</dbReference>
<dbReference type="Proteomes" id="UP000270924">
    <property type="component" value="Unassembled WGS sequence"/>
</dbReference>
<dbReference type="OrthoDB" id="5858960at2759"/>
<reference evidence="1 2" key="1">
    <citation type="submission" date="2018-11" db="EMBL/GenBank/DDBJ databases">
        <authorList>
            <consortium name="Pathogen Informatics"/>
        </authorList>
    </citation>
    <scope>NUCLEOTIDE SEQUENCE [LARGE SCALE GENOMIC DNA]</scope>
</reference>
<proteinExistence type="predicted"/>
<evidence type="ECO:0000313" key="1">
    <source>
        <dbReference type="EMBL" id="VDM11640.1"/>
    </source>
</evidence>
<dbReference type="InParanoid" id="A0A3P7DNY6"/>
<evidence type="ECO:0000313" key="2">
    <source>
        <dbReference type="Proteomes" id="UP000270924"/>
    </source>
</evidence>
<protein>
    <submittedName>
        <fullName evidence="1">Uncharacterized protein</fullName>
    </submittedName>
</protein>
<accession>A0A3P7DNY6</accession>
<dbReference type="InterPro" id="IPR019340">
    <property type="entry name" value="Histone_AcTrfase_su3"/>
</dbReference>
<dbReference type="EMBL" id="UYWW01002312">
    <property type="protein sequence ID" value="VDM11640.1"/>
    <property type="molecule type" value="Genomic_DNA"/>
</dbReference>
<dbReference type="AlphaFoldDB" id="A0A3P7DNY6"/>
<organism evidence="1 2">
    <name type="scientific">Wuchereria bancrofti</name>
    <dbReference type="NCBI Taxonomy" id="6293"/>
    <lineage>
        <taxon>Eukaryota</taxon>
        <taxon>Metazoa</taxon>
        <taxon>Ecdysozoa</taxon>
        <taxon>Nematoda</taxon>
        <taxon>Chromadorea</taxon>
        <taxon>Rhabditida</taxon>
        <taxon>Spirurina</taxon>
        <taxon>Spiruromorpha</taxon>
        <taxon>Filarioidea</taxon>
        <taxon>Onchocercidae</taxon>
        <taxon>Wuchereria</taxon>
    </lineage>
</organism>
<gene>
    <name evidence="1" type="ORF">WBA_LOCUS5026</name>
</gene>
<keyword evidence="2" id="KW-1185">Reference proteome</keyword>